<gene>
    <name evidence="3" type="ORF">ZT1E4_G387</name>
</gene>
<evidence type="ECO:0000313" key="4">
    <source>
        <dbReference type="Proteomes" id="UP000245764"/>
    </source>
</evidence>
<dbReference type="CDD" id="cd22952">
    <property type="entry name" value="ART10-like"/>
    <property type="match status" value="1"/>
</dbReference>
<feature type="compositionally biased region" description="Polar residues" evidence="1">
    <location>
        <begin position="23"/>
        <end position="35"/>
    </location>
</feature>
<dbReference type="Pfam" id="PF00339">
    <property type="entry name" value="Arrestin_N"/>
    <property type="match status" value="1"/>
</dbReference>
<dbReference type="InterPro" id="IPR011021">
    <property type="entry name" value="Arrestin-like_N"/>
</dbReference>
<dbReference type="PANTHER" id="PTHR11188:SF166">
    <property type="entry name" value="ARRESTIN (OR S-ANTIGEN), N-TERMINAL DOMAIN PROTEIN (AFU_ORTHOLOGUE AFUA_7G02050)"/>
    <property type="match status" value="1"/>
</dbReference>
<sequence length="570" mass="60962">MSAFHPKLHAGGPSGVGGGGPSLSQWTGTSSSLSASIALDQDPNHSPTHNPNQGQAPAGTTTVAYTNLDVLSGRVLVRTTKSADIANIVVKLEGESRSRLMTPPGPNGERSRAVVEYHKILYKTQTVFPPSSIGHQQTNTASSPTFPSSSRQSYTLPIGTHAYPFSFKLPFNNSCNAHQNAHVPVMVGMDVAMPASQHVKRTLPPTLSGFPGEAEIRYFVKVTVVRQSLFKENPRAYAPFNFFPIEPPRPRSSGSETYARQRHAFTAFPSAGGEPLSTSREKMRHLFSSSGDSKSPPSPTAVQSDHPAPAISLDARLPEPAILTCSQPIPLRLLIKRLNASTDPIHLTSLQISLIGHTKIRAHEVYRTESQSWIVMSKSNLDIPLLESGAGGGREGQECVVDENLWKGCGLPNTVAPGFVTCNIQRFYQIDVRVGLAYRGRGKEKPQTIILPLRLDAQVFSGIAPPPEVLARMAAASSSTPTTNPINAKLRAEGRQDPDFGANTVPYTPVEGMGGGEELGEAPPPSYEDAIAEDAAPVRAPRPVYVPPVAVEDRVLGGGAGGGDEKKGWH</sequence>
<dbReference type="EMBL" id="LT854253">
    <property type="protein sequence ID" value="SMR41609.1"/>
    <property type="molecule type" value="Genomic_DNA"/>
</dbReference>
<dbReference type="AlphaFoldDB" id="A0A2H1FJZ5"/>
<evidence type="ECO:0000256" key="1">
    <source>
        <dbReference type="SAM" id="MobiDB-lite"/>
    </source>
</evidence>
<protein>
    <recommendedName>
        <fullName evidence="2">Arrestin-like N-terminal domain-containing protein</fullName>
    </recommendedName>
</protein>
<dbReference type="GO" id="GO:0005886">
    <property type="term" value="C:plasma membrane"/>
    <property type="evidence" value="ECO:0007669"/>
    <property type="project" value="TreeGrafter"/>
</dbReference>
<dbReference type="SUPFAM" id="SSF81296">
    <property type="entry name" value="E set domains"/>
    <property type="match status" value="1"/>
</dbReference>
<dbReference type="GO" id="GO:0031625">
    <property type="term" value="F:ubiquitin protein ligase binding"/>
    <property type="evidence" value="ECO:0007669"/>
    <property type="project" value="TreeGrafter"/>
</dbReference>
<feature type="compositionally biased region" description="Gly residues" evidence="1">
    <location>
        <begin position="12"/>
        <end position="21"/>
    </location>
</feature>
<reference evidence="4" key="1">
    <citation type="submission" date="2017-05" db="EMBL/GenBank/DDBJ databases">
        <authorList>
            <person name="Song R."/>
            <person name="Chenine A.L."/>
            <person name="Ruprecht R.M."/>
        </authorList>
    </citation>
    <scope>NUCLEOTIDE SEQUENCE [LARGE SCALE GENOMIC DNA]</scope>
</reference>
<name>A0A2H1FJZ5_ZYMTR</name>
<evidence type="ECO:0000313" key="3">
    <source>
        <dbReference type="EMBL" id="SMR41609.1"/>
    </source>
</evidence>
<dbReference type="InterPro" id="IPR050357">
    <property type="entry name" value="Arrestin_domain-protein"/>
</dbReference>
<feature type="region of interest" description="Disordered" evidence="1">
    <location>
        <begin position="129"/>
        <end position="148"/>
    </location>
</feature>
<proteinExistence type="predicted"/>
<dbReference type="GO" id="GO:0030674">
    <property type="term" value="F:protein-macromolecule adaptor activity"/>
    <property type="evidence" value="ECO:0007669"/>
    <property type="project" value="TreeGrafter"/>
</dbReference>
<feature type="region of interest" description="Disordered" evidence="1">
    <location>
        <begin position="1"/>
        <end position="59"/>
    </location>
</feature>
<dbReference type="Proteomes" id="UP000245764">
    <property type="component" value="Chromosome 1"/>
</dbReference>
<feature type="region of interest" description="Disordered" evidence="1">
    <location>
        <begin position="268"/>
        <end position="306"/>
    </location>
</feature>
<feature type="domain" description="Arrestin-like N-terminal" evidence="2">
    <location>
        <begin position="65"/>
        <end position="232"/>
    </location>
</feature>
<dbReference type="InterPro" id="IPR014752">
    <property type="entry name" value="Arrestin-like_C"/>
</dbReference>
<feature type="compositionally biased region" description="Polar residues" evidence="1">
    <location>
        <begin position="129"/>
        <end position="141"/>
    </location>
</feature>
<accession>A0A2H1FJZ5</accession>
<dbReference type="GO" id="GO:0005829">
    <property type="term" value="C:cytosol"/>
    <property type="evidence" value="ECO:0007669"/>
    <property type="project" value="TreeGrafter"/>
</dbReference>
<feature type="compositionally biased region" description="Polar residues" evidence="1">
    <location>
        <begin position="44"/>
        <end position="59"/>
    </location>
</feature>
<organism evidence="3 4">
    <name type="scientific">Zymoseptoria tritici ST99CH_1E4</name>
    <dbReference type="NCBI Taxonomy" id="1276532"/>
    <lineage>
        <taxon>Eukaryota</taxon>
        <taxon>Fungi</taxon>
        <taxon>Dikarya</taxon>
        <taxon>Ascomycota</taxon>
        <taxon>Pezizomycotina</taxon>
        <taxon>Dothideomycetes</taxon>
        <taxon>Dothideomycetidae</taxon>
        <taxon>Mycosphaerellales</taxon>
        <taxon>Mycosphaerellaceae</taxon>
        <taxon>Zymoseptoria</taxon>
    </lineage>
</organism>
<dbReference type="InterPro" id="IPR014756">
    <property type="entry name" value="Ig_E-set"/>
</dbReference>
<evidence type="ECO:0000259" key="2">
    <source>
        <dbReference type="Pfam" id="PF00339"/>
    </source>
</evidence>
<dbReference type="Gene3D" id="2.60.40.640">
    <property type="match status" value="1"/>
</dbReference>
<dbReference type="PANTHER" id="PTHR11188">
    <property type="entry name" value="ARRESTIN DOMAIN CONTAINING PROTEIN"/>
    <property type="match status" value="1"/>
</dbReference>
<dbReference type="GO" id="GO:0070086">
    <property type="term" value="P:ubiquitin-dependent endocytosis"/>
    <property type="evidence" value="ECO:0007669"/>
    <property type="project" value="TreeGrafter"/>
</dbReference>